<reference evidence="8" key="1">
    <citation type="submission" date="2016-01" db="EMBL/GenBank/DDBJ databases">
        <title>Reference transcriptome for the parasite Schistocephalus solidus: insights into the molecular evolution of parasitism.</title>
        <authorList>
            <person name="Hebert F.O."/>
            <person name="Grambauer S."/>
            <person name="Barber I."/>
            <person name="Landry C.R."/>
            <person name="Aubin-Horth N."/>
        </authorList>
    </citation>
    <scope>NUCLEOTIDE SEQUENCE</scope>
</reference>
<evidence type="ECO:0000256" key="1">
    <source>
        <dbReference type="ARBA" id="ARBA00004604"/>
    </source>
</evidence>
<sequence>MAKKRKLYIKFDENKRMDYLTGFHKRKLLRREKAKQENEKLLKEEIKKVKNAYREDLLQKIRSTKLPNFLADDLHVVTSVTTQDAGDHTVSVEEIDLAQSHYFMGDNCEESTENQTSSFTPTTKCSLKKALKMNPKKSKFRKKMLKRHKSKGKTNDRK</sequence>
<dbReference type="InterPro" id="IPR019186">
    <property type="entry name" value="Nucleolar_protein_12"/>
</dbReference>
<accession>A0A0X3Q3P3</accession>
<evidence type="ECO:0000256" key="2">
    <source>
        <dbReference type="ARBA" id="ARBA00007175"/>
    </source>
</evidence>
<dbReference type="PANTHER" id="PTHR14577:SF0">
    <property type="entry name" value="NUCLEOLAR PROTEIN 12"/>
    <property type="match status" value="1"/>
</dbReference>
<dbReference type="GO" id="GO:0005730">
    <property type="term" value="C:nucleolus"/>
    <property type="evidence" value="ECO:0007669"/>
    <property type="project" value="UniProtKB-SubCell"/>
</dbReference>
<evidence type="ECO:0000256" key="4">
    <source>
        <dbReference type="ARBA" id="ARBA00023054"/>
    </source>
</evidence>
<name>A0A0X3Q3P3_SCHSO</name>
<dbReference type="Pfam" id="PF09805">
    <property type="entry name" value="Nop25"/>
    <property type="match status" value="1"/>
</dbReference>
<evidence type="ECO:0000313" key="8">
    <source>
        <dbReference type="EMBL" id="JAP58090.1"/>
    </source>
</evidence>
<keyword evidence="4 6" id="KW-0175">Coiled coil</keyword>
<gene>
    <name evidence="8" type="primary">NOL12</name>
    <name evidence="8" type="ORF">TR141153</name>
</gene>
<evidence type="ECO:0000256" key="5">
    <source>
        <dbReference type="ARBA" id="ARBA00023242"/>
    </source>
</evidence>
<comment type="subcellular location">
    <subcellularLocation>
        <location evidence="1">Nucleus</location>
        <location evidence="1">Nucleolus</location>
    </subcellularLocation>
</comment>
<feature type="coiled-coil region" evidence="6">
    <location>
        <begin position="24"/>
        <end position="55"/>
    </location>
</feature>
<dbReference type="AlphaFoldDB" id="A0A0X3Q3P3"/>
<proteinExistence type="inferred from homology"/>
<feature type="compositionally biased region" description="Polar residues" evidence="7">
    <location>
        <begin position="113"/>
        <end position="125"/>
    </location>
</feature>
<protein>
    <recommendedName>
        <fullName evidence="3">Nucleolar protein 12</fullName>
    </recommendedName>
</protein>
<evidence type="ECO:0000256" key="7">
    <source>
        <dbReference type="SAM" id="MobiDB-lite"/>
    </source>
</evidence>
<dbReference type="EMBL" id="GEEE01005135">
    <property type="protein sequence ID" value="JAP58090.1"/>
    <property type="molecule type" value="Transcribed_RNA"/>
</dbReference>
<feature type="compositionally biased region" description="Basic residues" evidence="7">
    <location>
        <begin position="126"/>
        <end position="152"/>
    </location>
</feature>
<evidence type="ECO:0000256" key="3">
    <source>
        <dbReference type="ARBA" id="ARBA00015520"/>
    </source>
</evidence>
<organism evidence="8">
    <name type="scientific">Schistocephalus solidus</name>
    <name type="common">Tapeworm</name>
    <dbReference type="NCBI Taxonomy" id="70667"/>
    <lineage>
        <taxon>Eukaryota</taxon>
        <taxon>Metazoa</taxon>
        <taxon>Spiralia</taxon>
        <taxon>Lophotrochozoa</taxon>
        <taxon>Platyhelminthes</taxon>
        <taxon>Cestoda</taxon>
        <taxon>Eucestoda</taxon>
        <taxon>Diphyllobothriidea</taxon>
        <taxon>Diphyllobothriidae</taxon>
        <taxon>Schistocephalus</taxon>
    </lineage>
</organism>
<feature type="region of interest" description="Disordered" evidence="7">
    <location>
        <begin position="108"/>
        <end position="158"/>
    </location>
</feature>
<evidence type="ECO:0000256" key="6">
    <source>
        <dbReference type="SAM" id="Coils"/>
    </source>
</evidence>
<dbReference type="PANTHER" id="PTHR14577">
    <property type="entry name" value="NUCLEOLAR PROTEIN 12"/>
    <property type="match status" value="1"/>
</dbReference>
<comment type="similarity">
    <text evidence="2">Belongs to the RRP17 family.</text>
</comment>
<keyword evidence="5" id="KW-0539">Nucleus</keyword>
<dbReference type="GO" id="GO:0019843">
    <property type="term" value="F:rRNA binding"/>
    <property type="evidence" value="ECO:0007669"/>
    <property type="project" value="TreeGrafter"/>
</dbReference>